<evidence type="ECO:0000313" key="2">
    <source>
        <dbReference type="Proteomes" id="UP001597493"/>
    </source>
</evidence>
<reference evidence="2" key="1">
    <citation type="journal article" date="2019" name="Int. J. Syst. Evol. Microbiol.">
        <title>The Global Catalogue of Microorganisms (GCM) 10K type strain sequencing project: providing services to taxonomists for standard genome sequencing and annotation.</title>
        <authorList>
            <consortium name="The Broad Institute Genomics Platform"/>
            <consortium name="The Broad Institute Genome Sequencing Center for Infectious Disease"/>
            <person name="Wu L."/>
            <person name="Ma J."/>
        </authorList>
    </citation>
    <scope>NUCLEOTIDE SEQUENCE [LARGE SCALE GENOMIC DNA]</scope>
    <source>
        <strain evidence="2">TISTR 1827</strain>
    </source>
</reference>
<accession>A0ABW5QSQ2</accession>
<proteinExistence type="predicted"/>
<comment type="caution">
    <text evidence="1">The sequence shown here is derived from an EMBL/GenBank/DDBJ whole genome shotgun (WGS) entry which is preliminary data.</text>
</comment>
<sequence length="225" mass="24129">MAILHGYNGEVPSGKTSRTIRETFLGITALPEWLTITGAGTPTGAIVTPDQSSGGIRLTASAGAGNSCFLNMFAATGIGFQYLKEIIFEFDSLVLGSNQSDISFEFLNAAGTKGVVIGQGTEQTVFVKAYHSTNGIKTVNAPYQIINNGEHSRKRNLLIRIQSDGTVGFGEGPHGERESLVFYKTFAANEIELADIMFPKIGIKNRQASTVTCRIPQVSVTLIHN</sequence>
<organism evidence="1 2">
    <name type="scientific">Paenibacillus thailandensis</name>
    <dbReference type="NCBI Taxonomy" id="393250"/>
    <lineage>
        <taxon>Bacteria</taxon>
        <taxon>Bacillati</taxon>
        <taxon>Bacillota</taxon>
        <taxon>Bacilli</taxon>
        <taxon>Bacillales</taxon>
        <taxon>Paenibacillaceae</taxon>
        <taxon>Paenibacillus</taxon>
    </lineage>
</organism>
<protein>
    <submittedName>
        <fullName evidence="1">Uncharacterized protein</fullName>
    </submittedName>
</protein>
<dbReference type="Proteomes" id="UP001597493">
    <property type="component" value="Unassembled WGS sequence"/>
</dbReference>
<dbReference type="RefSeq" id="WP_379270148.1">
    <property type="nucleotide sequence ID" value="NZ_JBHUGT010000020.1"/>
</dbReference>
<evidence type="ECO:0000313" key="1">
    <source>
        <dbReference type="EMBL" id="MFD2659454.1"/>
    </source>
</evidence>
<keyword evidence="2" id="KW-1185">Reference proteome</keyword>
<name>A0ABW5QSQ2_9BACL</name>
<gene>
    <name evidence="1" type="ORF">ACFSW5_04145</name>
</gene>
<dbReference type="EMBL" id="JBHUMY010000004">
    <property type="protein sequence ID" value="MFD2659454.1"/>
    <property type="molecule type" value="Genomic_DNA"/>
</dbReference>